<dbReference type="FunFam" id="3.20.20.70:FF:000262">
    <property type="entry name" value="NADH:flavin oxidoreductase"/>
    <property type="match status" value="1"/>
</dbReference>
<evidence type="ECO:0000313" key="5">
    <source>
        <dbReference type="Proteomes" id="UP000307756"/>
    </source>
</evidence>
<keyword evidence="5" id="KW-1185">Reference proteome</keyword>
<dbReference type="OrthoDB" id="9772736at2"/>
<dbReference type="InterPro" id="IPR013785">
    <property type="entry name" value="Aldolase_TIM"/>
</dbReference>
<dbReference type="Pfam" id="PF00724">
    <property type="entry name" value="Oxidored_FMN"/>
    <property type="match status" value="1"/>
</dbReference>
<dbReference type="GO" id="GO:0010181">
    <property type="term" value="F:FMN binding"/>
    <property type="evidence" value="ECO:0007669"/>
    <property type="project" value="InterPro"/>
</dbReference>
<keyword evidence="1" id="KW-0285">Flavoprotein</keyword>
<accession>A0A4U1DB53</accession>
<dbReference type="SUPFAM" id="SSF51395">
    <property type="entry name" value="FMN-linked oxidoreductases"/>
    <property type="match status" value="1"/>
</dbReference>
<dbReference type="InterPro" id="IPR001155">
    <property type="entry name" value="OxRdtase_FMN_N"/>
</dbReference>
<dbReference type="CDD" id="cd04747">
    <property type="entry name" value="OYE_like_5_FMN"/>
    <property type="match status" value="1"/>
</dbReference>
<protein>
    <submittedName>
        <fullName evidence="4">NADH:flavin oxidoreductase</fullName>
    </submittedName>
</protein>
<dbReference type="AlphaFoldDB" id="A0A4U1DB53"/>
<keyword evidence="2" id="KW-0560">Oxidoreductase</keyword>
<evidence type="ECO:0000256" key="2">
    <source>
        <dbReference type="ARBA" id="ARBA00023002"/>
    </source>
</evidence>
<dbReference type="PANTHER" id="PTHR43656:SF2">
    <property type="entry name" value="BINDING OXIDOREDUCTASE, PUTATIVE (AFU_ORTHOLOGUE AFUA_2G08260)-RELATED"/>
    <property type="match status" value="1"/>
</dbReference>
<feature type="domain" description="NADH:flavin oxidoreductase/NADH oxidase N-terminal" evidence="3">
    <location>
        <begin position="17"/>
        <end position="361"/>
    </location>
</feature>
<proteinExistence type="predicted"/>
<evidence type="ECO:0000313" key="4">
    <source>
        <dbReference type="EMBL" id="TKC19273.1"/>
    </source>
</evidence>
<evidence type="ECO:0000259" key="3">
    <source>
        <dbReference type="Pfam" id="PF00724"/>
    </source>
</evidence>
<name>A0A4U1DB53_9BACI</name>
<evidence type="ECO:0000256" key="1">
    <source>
        <dbReference type="ARBA" id="ARBA00022630"/>
    </source>
</evidence>
<dbReference type="InterPro" id="IPR051799">
    <property type="entry name" value="NADH_flavin_oxidoreductase"/>
</dbReference>
<dbReference type="GO" id="GO:0016491">
    <property type="term" value="F:oxidoreductase activity"/>
    <property type="evidence" value="ECO:0007669"/>
    <property type="project" value="UniProtKB-KW"/>
</dbReference>
<dbReference type="EMBL" id="SWBM01000001">
    <property type="protein sequence ID" value="TKC19273.1"/>
    <property type="molecule type" value="Genomic_DNA"/>
</dbReference>
<dbReference type="Gene3D" id="3.20.20.70">
    <property type="entry name" value="Aldolase class I"/>
    <property type="match status" value="1"/>
</dbReference>
<dbReference type="Proteomes" id="UP000307756">
    <property type="component" value="Unassembled WGS sequence"/>
</dbReference>
<comment type="caution">
    <text evidence="4">The sequence shown here is derived from an EMBL/GenBank/DDBJ whole genome shotgun (WGS) entry which is preliminary data.</text>
</comment>
<sequence>MHALDKQFAGHTLLQSVPFGNEMLASRLVMAPMTRIFSPKGVPGENVAQYYRKRAENGVGLIITEGTAINHPAAVMSPDIPRFYGEDALAGWANVVNEVHQAGGKIIPQLWHVGAARKAGSEPHIDAPPVSPSGFTLKGHRNEKIKALTKEEITEMIDTYAEAASNAKRIGFDGIELHGAHGYLIDQFFWEVTNKRNDEYGGDIGARTKFAADIVRACRKAVGPDFPIVFRYSQWKGSDYQAKLAKNSNELEQLLIPLVEAGVDIFHCSTRRIWEPEFKDEDPSLNLAGWTKRITKKPTIAVGSVGINRTYLSNQDNETVTIVDNLKIIDEKIKAGEFDYVAVGRALLADPEWAVKLKNGNLDQVVHYTKESEKYLV</sequence>
<reference evidence="4 5" key="1">
    <citation type="journal article" date="2011" name="J. Microbiol.">
        <title>Bacillus kyonggiensis sp. nov., isolated from soil of a lettuce field.</title>
        <authorList>
            <person name="Dong K."/>
            <person name="Lee S."/>
        </authorList>
    </citation>
    <scope>NUCLEOTIDE SEQUENCE [LARGE SCALE GENOMIC DNA]</scope>
    <source>
        <strain evidence="4 5">NB22</strain>
    </source>
</reference>
<dbReference type="PANTHER" id="PTHR43656">
    <property type="entry name" value="BINDING OXIDOREDUCTASE, PUTATIVE (AFU_ORTHOLOGUE AFUA_2G08260)-RELATED"/>
    <property type="match status" value="1"/>
</dbReference>
<gene>
    <name evidence="4" type="ORF">FA727_06955</name>
</gene>
<organism evidence="4 5">
    <name type="scientific">Robertmurraya kyonggiensis</name>
    <dbReference type="NCBI Taxonomy" id="1037680"/>
    <lineage>
        <taxon>Bacteria</taxon>
        <taxon>Bacillati</taxon>
        <taxon>Bacillota</taxon>
        <taxon>Bacilli</taxon>
        <taxon>Bacillales</taxon>
        <taxon>Bacillaceae</taxon>
        <taxon>Robertmurraya</taxon>
    </lineage>
</organism>